<feature type="transmembrane region" description="Helical" evidence="8">
    <location>
        <begin position="397"/>
        <end position="419"/>
    </location>
</feature>
<feature type="transmembrane region" description="Helical" evidence="8">
    <location>
        <begin position="111"/>
        <end position="131"/>
    </location>
</feature>
<feature type="transmembrane region" description="Helical" evidence="8">
    <location>
        <begin position="425"/>
        <end position="447"/>
    </location>
</feature>
<dbReference type="InterPro" id="IPR005829">
    <property type="entry name" value="Sugar_transporter_CS"/>
</dbReference>
<keyword evidence="3" id="KW-1003">Cell membrane</keyword>
<evidence type="ECO:0000256" key="6">
    <source>
        <dbReference type="ARBA" id="ARBA00022989"/>
    </source>
</evidence>
<keyword evidence="6 8" id="KW-1133">Transmembrane helix</keyword>
<accession>A0A2C9H8R1</accession>
<keyword evidence="7 8" id="KW-0472">Membrane</keyword>
<dbReference type="STRING" id="34691.A0A2C9H8R1"/>
<feature type="transmembrane region" description="Helical" evidence="8">
    <location>
        <begin position="299"/>
        <end position="317"/>
    </location>
</feature>
<proteinExistence type="predicted"/>
<keyword evidence="11" id="KW-1185">Reference proteome</keyword>
<evidence type="ECO:0000256" key="8">
    <source>
        <dbReference type="SAM" id="Phobius"/>
    </source>
</evidence>
<dbReference type="AlphaFoldDB" id="A0A2C9H8R1"/>
<sequence length="461" mass="50179">MASTRGVRNQIFATGVMNLINLSHGAALGWVSPYLPILMSPDQDLLATGPVTVEQGSWIGSILCLGALFGAFVYGYLVEKFGIKRTLQALVIPHSAFWIITYLATSVHQLYLARFLAGLSGGGIIVVFPLFIADISDKKIRGILGSFLALTSNGGFLLMYVIGDVLSYHTVALTMLALPLLFTVLMCFVPDTPQTCLKKGRTAEAERSFMFYRGIRTQAEKTSALRQEFDNMEKFIEHNSGQNSRVTLADFKSREAKLGIFIGVFLMFINQFCGIFAILTYAATIFAGVGSTLSPNTSAIIMGTIQIVGTLSSFVFVDLAGRKVLLIISTFGTGLGLFVLAVFNWLTVNMSTHWIQDYSWFPIVSLSATVYLFSIGLCSIPFFVLPELLPQKICNAGNTLSMVSITIFAFISLKIFPIMVEVINIYGVLGLYAGISFAGVAVITFIVPETKGKNLISPQSV</sequence>
<reference evidence="10" key="1">
    <citation type="submission" date="2020-05" db="UniProtKB">
        <authorList>
            <consortium name="EnsemblMetazoa"/>
        </authorList>
    </citation>
    <scope>IDENTIFICATION</scope>
    <source>
        <strain evidence="10">SANGQUA</strain>
    </source>
</reference>
<evidence type="ECO:0000256" key="1">
    <source>
        <dbReference type="ARBA" id="ARBA00004651"/>
    </source>
</evidence>
<dbReference type="InterPro" id="IPR044775">
    <property type="entry name" value="MFS_ERD6/Tret1-like"/>
</dbReference>
<feature type="transmembrane region" description="Helical" evidence="8">
    <location>
        <begin position="143"/>
        <end position="162"/>
    </location>
</feature>
<dbReference type="PANTHER" id="PTHR48021">
    <property type="match status" value="1"/>
</dbReference>
<dbReference type="InterPro" id="IPR005828">
    <property type="entry name" value="MFS_sugar_transport-like"/>
</dbReference>
<evidence type="ECO:0000256" key="7">
    <source>
        <dbReference type="ARBA" id="ARBA00023136"/>
    </source>
</evidence>
<evidence type="ECO:0000256" key="4">
    <source>
        <dbReference type="ARBA" id="ARBA00022597"/>
    </source>
</evidence>
<organism evidence="10 11">
    <name type="scientific">Anopheles quadriannulatus</name>
    <name type="common">Mosquito</name>
    <dbReference type="NCBI Taxonomy" id="34691"/>
    <lineage>
        <taxon>Eukaryota</taxon>
        <taxon>Metazoa</taxon>
        <taxon>Ecdysozoa</taxon>
        <taxon>Arthropoda</taxon>
        <taxon>Hexapoda</taxon>
        <taxon>Insecta</taxon>
        <taxon>Pterygota</taxon>
        <taxon>Neoptera</taxon>
        <taxon>Endopterygota</taxon>
        <taxon>Diptera</taxon>
        <taxon>Nematocera</taxon>
        <taxon>Culicoidea</taxon>
        <taxon>Culicidae</taxon>
        <taxon>Anophelinae</taxon>
        <taxon>Anopheles</taxon>
    </lineage>
</organism>
<evidence type="ECO:0000256" key="5">
    <source>
        <dbReference type="ARBA" id="ARBA00022692"/>
    </source>
</evidence>
<dbReference type="EnsemblMetazoa" id="AQUA016854-RA">
    <property type="protein sequence ID" value="AQUA016854-PA"/>
    <property type="gene ID" value="AQUA016854"/>
</dbReference>
<dbReference type="PROSITE" id="PS00216">
    <property type="entry name" value="SUGAR_TRANSPORT_1"/>
    <property type="match status" value="1"/>
</dbReference>
<keyword evidence="5 8" id="KW-0812">Transmembrane</keyword>
<dbReference type="Pfam" id="PF00083">
    <property type="entry name" value="Sugar_tr"/>
    <property type="match status" value="1"/>
</dbReference>
<dbReference type="Gene3D" id="1.20.1250.20">
    <property type="entry name" value="MFS general substrate transporter like domains"/>
    <property type="match status" value="1"/>
</dbReference>
<keyword evidence="2" id="KW-0813">Transport</keyword>
<dbReference type="CDD" id="cd17358">
    <property type="entry name" value="MFS_GLUT6_8_Class3_like"/>
    <property type="match status" value="1"/>
</dbReference>
<feature type="transmembrane region" description="Helical" evidence="8">
    <location>
        <begin position="55"/>
        <end position="77"/>
    </location>
</feature>
<feature type="transmembrane region" description="Helical" evidence="8">
    <location>
        <begin position="12"/>
        <end position="35"/>
    </location>
</feature>
<dbReference type="GO" id="GO:0005886">
    <property type="term" value="C:plasma membrane"/>
    <property type="evidence" value="ECO:0007669"/>
    <property type="project" value="UniProtKB-SubCell"/>
</dbReference>
<dbReference type="InterPro" id="IPR036259">
    <property type="entry name" value="MFS_trans_sf"/>
</dbReference>
<dbReference type="InterPro" id="IPR020846">
    <property type="entry name" value="MFS_dom"/>
</dbReference>
<name>A0A2C9H8R1_ANOQN</name>
<feature type="transmembrane region" description="Helical" evidence="8">
    <location>
        <begin position="168"/>
        <end position="189"/>
    </location>
</feature>
<dbReference type="SUPFAM" id="SSF103473">
    <property type="entry name" value="MFS general substrate transporter"/>
    <property type="match status" value="1"/>
</dbReference>
<feature type="transmembrane region" description="Helical" evidence="8">
    <location>
        <begin position="324"/>
        <end position="346"/>
    </location>
</feature>
<dbReference type="VEuPathDB" id="VectorBase:AQUA016854"/>
<dbReference type="PANTHER" id="PTHR48021:SF33">
    <property type="entry name" value="AT22075P-RELATED"/>
    <property type="match status" value="1"/>
</dbReference>
<keyword evidence="4" id="KW-0762">Sugar transport</keyword>
<dbReference type="Proteomes" id="UP000076407">
    <property type="component" value="Unassembled WGS sequence"/>
</dbReference>
<dbReference type="GO" id="GO:0051119">
    <property type="term" value="F:sugar transmembrane transporter activity"/>
    <property type="evidence" value="ECO:0007669"/>
    <property type="project" value="InterPro"/>
</dbReference>
<evidence type="ECO:0000313" key="10">
    <source>
        <dbReference type="EnsemblMetazoa" id="AQUA016854-PA"/>
    </source>
</evidence>
<feature type="domain" description="Major facilitator superfamily (MFS) profile" evidence="9">
    <location>
        <begin position="13"/>
        <end position="451"/>
    </location>
</feature>
<dbReference type="InterPro" id="IPR050549">
    <property type="entry name" value="MFS_Trehalose_Transporter"/>
</dbReference>
<evidence type="ECO:0000313" key="11">
    <source>
        <dbReference type="Proteomes" id="UP000076407"/>
    </source>
</evidence>
<dbReference type="PROSITE" id="PS50850">
    <property type="entry name" value="MFS"/>
    <property type="match status" value="1"/>
</dbReference>
<comment type="subcellular location">
    <subcellularLocation>
        <location evidence="1">Cell membrane</location>
        <topology evidence="1">Multi-pass membrane protein</topology>
    </subcellularLocation>
</comment>
<evidence type="ECO:0000259" key="9">
    <source>
        <dbReference type="PROSITE" id="PS50850"/>
    </source>
</evidence>
<feature type="transmembrane region" description="Helical" evidence="8">
    <location>
        <begin position="258"/>
        <end position="287"/>
    </location>
</feature>
<evidence type="ECO:0000256" key="3">
    <source>
        <dbReference type="ARBA" id="ARBA00022475"/>
    </source>
</evidence>
<evidence type="ECO:0000256" key="2">
    <source>
        <dbReference type="ARBA" id="ARBA00022448"/>
    </source>
</evidence>
<feature type="transmembrane region" description="Helical" evidence="8">
    <location>
        <begin position="89"/>
        <end position="105"/>
    </location>
</feature>
<protein>
    <recommendedName>
        <fullName evidence="9">Major facilitator superfamily (MFS) profile domain-containing protein</fullName>
    </recommendedName>
</protein>
<feature type="transmembrane region" description="Helical" evidence="8">
    <location>
        <begin position="358"/>
        <end position="385"/>
    </location>
</feature>
<dbReference type="FunFam" id="1.20.1250.20:FF:000218">
    <property type="entry name" value="facilitated trehalose transporter Tret1"/>
    <property type="match status" value="1"/>
</dbReference>